<dbReference type="AlphaFoldDB" id="A0A5P9XSZ3"/>
<gene>
    <name evidence="1" type="ORF">GCD22_03043</name>
</gene>
<evidence type="ECO:0000313" key="1">
    <source>
        <dbReference type="EMBL" id="QFX97161.1"/>
    </source>
</evidence>
<sequence>MADSQELHCPRCGSEQFKHQDDLIVCMICGHAMRFEDLQLVALLDMLVDDIEATRH</sequence>
<dbReference type="Proteomes" id="UP000363590">
    <property type="component" value="Chromosome"/>
</dbReference>
<reference evidence="1 2" key="1">
    <citation type="submission" date="2019-10" db="EMBL/GenBank/DDBJ databases">
        <authorList>
            <person name="Wang R."/>
        </authorList>
    </citation>
    <scope>NUCLEOTIDE SEQUENCE [LARGE SCALE GENOMIC DNA]</scope>
    <source>
        <strain evidence="1 2">ATCC 19377</strain>
    </source>
</reference>
<organism evidence="1 2">
    <name type="scientific">Acidithiobacillus thiooxidans ATCC 19377</name>
    <dbReference type="NCBI Taxonomy" id="637390"/>
    <lineage>
        <taxon>Bacteria</taxon>
        <taxon>Pseudomonadati</taxon>
        <taxon>Pseudomonadota</taxon>
        <taxon>Acidithiobacillia</taxon>
        <taxon>Acidithiobacillales</taxon>
        <taxon>Acidithiobacillaceae</taxon>
        <taxon>Acidithiobacillus</taxon>
    </lineage>
</organism>
<proteinExistence type="predicted"/>
<evidence type="ECO:0000313" key="2">
    <source>
        <dbReference type="Proteomes" id="UP000363590"/>
    </source>
</evidence>
<dbReference type="KEGG" id="atx:GCD22_03043"/>
<dbReference type="RefSeq" id="WP_153940850.1">
    <property type="nucleotide sequence ID" value="NZ_CP045571.1"/>
</dbReference>
<name>A0A5P9XSZ3_ACITH</name>
<dbReference type="GeneID" id="60697269"/>
<accession>A0A5P9XSZ3</accession>
<dbReference type="EMBL" id="CP045571">
    <property type="protein sequence ID" value="QFX97161.1"/>
    <property type="molecule type" value="Genomic_DNA"/>
</dbReference>
<protein>
    <submittedName>
        <fullName evidence="1">Uncharacterized protein</fullName>
    </submittedName>
</protein>